<keyword evidence="3" id="KW-1185">Reference proteome</keyword>
<name>A0A8X6K5N8_TRICU</name>
<sequence length="69" mass="8057">MNLAQIENYRCHFTDAALLQQSTNWTRIHCSSLQPGVIFFRKRSDKRTPQKAMRSRINVPNERGKTPPD</sequence>
<feature type="region of interest" description="Disordered" evidence="1">
    <location>
        <begin position="42"/>
        <end position="69"/>
    </location>
</feature>
<dbReference type="Proteomes" id="UP000887116">
    <property type="component" value="Unassembled WGS sequence"/>
</dbReference>
<dbReference type="AlphaFoldDB" id="A0A8X6K5N8"/>
<comment type="caution">
    <text evidence="2">The sequence shown here is derived from an EMBL/GenBank/DDBJ whole genome shotgun (WGS) entry which is preliminary data.</text>
</comment>
<protein>
    <submittedName>
        <fullName evidence="2">Uncharacterized protein</fullName>
    </submittedName>
</protein>
<proteinExistence type="predicted"/>
<accession>A0A8X6K5N8</accession>
<evidence type="ECO:0000313" key="3">
    <source>
        <dbReference type="Proteomes" id="UP000887116"/>
    </source>
</evidence>
<evidence type="ECO:0000313" key="2">
    <source>
        <dbReference type="EMBL" id="GFQ65360.1"/>
    </source>
</evidence>
<evidence type="ECO:0000256" key="1">
    <source>
        <dbReference type="SAM" id="MobiDB-lite"/>
    </source>
</evidence>
<gene>
    <name evidence="2" type="ORF">TNCT_595721</name>
</gene>
<dbReference type="EMBL" id="BMAO01020159">
    <property type="protein sequence ID" value="GFQ65360.1"/>
    <property type="molecule type" value="Genomic_DNA"/>
</dbReference>
<organism evidence="2 3">
    <name type="scientific">Trichonephila clavata</name>
    <name type="common">Joro spider</name>
    <name type="synonym">Nephila clavata</name>
    <dbReference type="NCBI Taxonomy" id="2740835"/>
    <lineage>
        <taxon>Eukaryota</taxon>
        <taxon>Metazoa</taxon>
        <taxon>Ecdysozoa</taxon>
        <taxon>Arthropoda</taxon>
        <taxon>Chelicerata</taxon>
        <taxon>Arachnida</taxon>
        <taxon>Araneae</taxon>
        <taxon>Araneomorphae</taxon>
        <taxon>Entelegynae</taxon>
        <taxon>Araneoidea</taxon>
        <taxon>Nephilidae</taxon>
        <taxon>Trichonephila</taxon>
    </lineage>
</organism>
<reference evidence="2" key="1">
    <citation type="submission" date="2020-07" db="EMBL/GenBank/DDBJ databases">
        <title>Multicomponent nature underlies the extraordinary mechanical properties of spider dragline silk.</title>
        <authorList>
            <person name="Kono N."/>
            <person name="Nakamura H."/>
            <person name="Mori M."/>
            <person name="Yoshida Y."/>
            <person name="Ohtoshi R."/>
            <person name="Malay A.D."/>
            <person name="Moran D.A.P."/>
            <person name="Tomita M."/>
            <person name="Numata K."/>
            <person name="Arakawa K."/>
        </authorList>
    </citation>
    <scope>NUCLEOTIDE SEQUENCE</scope>
</reference>